<dbReference type="PROSITE" id="PS50157">
    <property type="entry name" value="ZINC_FINGER_C2H2_2"/>
    <property type="match status" value="7"/>
</dbReference>
<dbReference type="GO" id="GO:0000978">
    <property type="term" value="F:RNA polymerase II cis-regulatory region sequence-specific DNA binding"/>
    <property type="evidence" value="ECO:0007669"/>
    <property type="project" value="TreeGrafter"/>
</dbReference>
<feature type="compositionally biased region" description="Basic residues" evidence="10">
    <location>
        <begin position="1217"/>
        <end position="1226"/>
    </location>
</feature>
<dbReference type="FunFam" id="3.30.160.60:FF:001498">
    <property type="entry name" value="Zinc finger protein 404"/>
    <property type="match status" value="1"/>
</dbReference>
<feature type="compositionally biased region" description="Basic residues" evidence="10">
    <location>
        <begin position="959"/>
        <end position="970"/>
    </location>
</feature>
<dbReference type="PANTHER" id="PTHR24390:SF159">
    <property type="entry name" value="GROWTH FACTOR INDEPENDENT 1 TRANSCRIPTIONAL REPRESSOR"/>
    <property type="match status" value="1"/>
</dbReference>
<evidence type="ECO:0000256" key="6">
    <source>
        <dbReference type="ARBA" id="ARBA00023125"/>
    </source>
</evidence>
<dbReference type="Ensembl" id="ENSKMAT00000001316.1">
    <property type="protein sequence ID" value="ENSKMAP00000001278.1"/>
    <property type="gene ID" value="ENSKMAG00000001023.1"/>
</dbReference>
<dbReference type="KEGG" id="kmr:108236395"/>
<keyword evidence="13" id="KW-1185">Reference proteome</keyword>
<reference evidence="12" key="2">
    <citation type="submission" date="2025-09" db="UniProtKB">
        <authorList>
            <consortium name="Ensembl"/>
        </authorList>
    </citation>
    <scope>IDENTIFICATION</scope>
</reference>
<evidence type="ECO:0000256" key="8">
    <source>
        <dbReference type="PROSITE-ProRule" id="PRU00042"/>
    </source>
</evidence>
<feature type="domain" description="C2H2-type" evidence="11">
    <location>
        <begin position="1418"/>
        <end position="1445"/>
    </location>
</feature>
<feature type="compositionally biased region" description="Basic and acidic residues" evidence="10">
    <location>
        <begin position="1027"/>
        <end position="1039"/>
    </location>
</feature>
<feature type="region of interest" description="Disordered" evidence="10">
    <location>
        <begin position="183"/>
        <end position="203"/>
    </location>
</feature>
<feature type="region of interest" description="Disordered" evidence="10">
    <location>
        <begin position="601"/>
        <end position="645"/>
    </location>
</feature>
<dbReference type="InterPro" id="IPR036236">
    <property type="entry name" value="Znf_C2H2_sf"/>
</dbReference>
<dbReference type="SUPFAM" id="SSF57667">
    <property type="entry name" value="beta-beta-alpha zinc fingers"/>
    <property type="match status" value="4"/>
</dbReference>
<sequence>MSADDFQTKYASVMESMLKSAIAETTKLFENMVDELKAEISQIKKENEDLKSKCFQYEVAKSQPAESSTDPEQSDASGKCDSGVQCDLVPYRTVVVEQCEPLVESAQQVQEQQCTYDLMGYAWQEHNYVSYGDKDSRMAFVLVKQEDDSFLQSTLKQEEEESDGVSGHGLNKTGASVAVVEHKGPRINQESSTEQISSSQKTAATPVVLQLPSLGTDSSSQIAQNQPSGLNHSLVISLKDALREDIKEENEVCPMTTKTDTSEDQLVPEEHHLDKASLPNEQTEVNVKQHGDVPCTDDPLAGSGLVMKANLPDVDANPHLPECPTRGHPPKKTKQKHIFESSAEVPREANTSSSKPSGASAIKVLEVSSISSPSVKKNSNTSIEEKKSETGSSSLSVDSLSSSFSSEKQSTLKSSQLFIEVEKKGTRVRLFRGLSASETPNSPQSESPQAPLGECHTPVSLQDAMLLIEAMNQSTVENTVSLTQITAPPLTLSAPVAGPSQIRTPHTGATLVGVSSHMTGRGLSNDTMLQNSGIIPKQLQCAPTLNNTTLPVSSSVSSTAATQTVIQSLPLPRIKVGPPVKVPRTIIILPRPALSYTSHNTVGVSKTQPSAVDSTASQKIHTPPSSLDVELSSEKPSHSSSPPKTIKVTYSKLDPVSPLQSTTVLTDHQYVIPPCKKITIIPKQFPAVTKPVVQTVKQDIIEPEPVIDAPEPEPLVDIPEPEPVVDIPEPEPVVDIPELEASVSLSSTNLSSMSLELSLTASDETLMSESNNTTDSPNSSSQTAAVFETITPCTSTETSVKEVQTSVSSGLPPTAEEKLYAVVRLTRLPFPVSTEESILVSTLQAKGFSFISEKQPRPSISLSASRGPPVASNLTELSSQPLTFNQLTADLDQDAVSSEGEEDQKEGLILPISIIADDIFDPHLQLTKTKFLEQLSVSPLQSESSCSVQQKSSIVSRLRSHLKPLMKARRSATEEVTDEQTENRAKNLKKSQFDSDSVNGTETTKEPVGNITSLNTISNTSTKRSGHWKDDDSPTKIGEKVSVSSRNSGSTNDAAAESFKRLRSSPVCPGRPTYTNRSEGSENGSLSQTTKFSCSSPKRSTKAVASPEKTISVRENTSPKGSGSPNSTPIKVSPNTKPIKRESSSFSPSRCTISKVDAVSENMIETDSPTSKCLKMVKNSSSPERSQKLTPDKKPRPVQGCHSPKTNQAVKLTTRAKASRRKRVRRSNAEKLKRQNQTKGGVVKKCRAKVWYPPTLPPNEVPSTEIIKAPRLKVEYRVPVIPENPKPIVSPLQPLAFIGRHLLRNQCGECGRVFNSTNALESHVSLHKFLRPFTCKLCGKCFPDSITFKRHDRVHRNGRIHICPQCGKGFVYRFGLSKHIQMVHSRLKPFICQICNKSFFNKRDVEIHQRIHTGEKPFECHVCERRFTRKVELNVHLRWHNGEKRHWCSYCGKGFLDSNNLKRHKYIHTGERPFSCPHCPKTFSQTGHMKKHVQNVHKATNT</sequence>
<feature type="compositionally biased region" description="Polar residues" evidence="10">
    <location>
        <begin position="436"/>
        <end position="448"/>
    </location>
</feature>
<evidence type="ECO:0000313" key="12">
    <source>
        <dbReference type="Ensembl" id="ENSKMAP00000001278.1"/>
    </source>
</evidence>
<protein>
    <submittedName>
        <fullName evidence="12">Putative GPI-anchored protein pfl2</fullName>
    </submittedName>
</protein>
<keyword evidence="3" id="KW-0677">Repeat</keyword>
<dbReference type="PANTHER" id="PTHR24390">
    <property type="entry name" value="ZINC FINGER PROTEIN"/>
    <property type="match status" value="1"/>
</dbReference>
<keyword evidence="7" id="KW-0539">Nucleus</keyword>
<keyword evidence="9" id="KW-0175">Coiled coil</keyword>
<feature type="compositionally biased region" description="Polar residues" evidence="10">
    <location>
        <begin position="1073"/>
        <end position="1098"/>
    </location>
</feature>
<feature type="compositionally biased region" description="Polar residues" evidence="10">
    <location>
        <begin position="1113"/>
        <end position="1136"/>
    </location>
</feature>
<dbReference type="FunFam" id="3.30.160.60:FF:000110">
    <property type="entry name" value="Zinc finger protein-like"/>
    <property type="match status" value="1"/>
</dbReference>
<feature type="domain" description="C2H2-type" evidence="11">
    <location>
        <begin position="1390"/>
        <end position="1417"/>
    </location>
</feature>
<dbReference type="RefSeq" id="XP_017272509.1">
    <property type="nucleotide sequence ID" value="XM_017417020.3"/>
</dbReference>
<dbReference type="Gene3D" id="3.30.160.60">
    <property type="entry name" value="Classic Zinc Finger"/>
    <property type="match status" value="5"/>
</dbReference>
<feature type="compositionally biased region" description="Polar residues" evidence="10">
    <location>
        <begin position="1042"/>
        <end position="1053"/>
    </location>
</feature>
<evidence type="ECO:0000256" key="10">
    <source>
        <dbReference type="SAM" id="MobiDB-lite"/>
    </source>
</evidence>
<dbReference type="GO" id="GO:0005634">
    <property type="term" value="C:nucleus"/>
    <property type="evidence" value="ECO:0007669"/>
    <property type="project" value="UniProtKB-SubCell"/>
</dbReference>
<evidence type="ECO:0000256" key="3">
    <source>
        <dbReference type="ARBA" id="ARBA00022737"/>
    </source>
</evidence>
<feature type="compositionally biased region" description="Low complexity" evidence="10">
    <location>
        <begin position="367"/>
        <end position="380"/>
    </location>
</feature>
<evidence type="ECO:0000256" key="7">
    <source>
        <dbReference type="ARBA" id="ARBA00023242"/>
    </source>
</evidence>
<dbReference type="InterPro" id="IPR013087">
    <property type="entry name" value="Znf_C2H2_type"/>
</dbReference>
<dbReference type="OrthoDB" id="40579at2759"/>
<evidence type="ECO:0000313" key="13">
    <source>
        <dbReference type="Proteomes" id="UP000264800"/>
    </source>
</evidence>
<dbReference type="Proteomes" id="UP000264800">
    <property type="component" value="Unplaced"/>
</dbReference>
<feature type="region of interest" description="Disordered" evidence="10">
    <location>
        <begin position="959"/>
        <end position="1239"/>
    </location>
</feature>
<feature type="region of interest" description="Disordered" evidence="10">
    <location>
        <begin position="311"/>
        <end position="406"/>
    </location>
</feature>
<feature type="compositionally biased region" description="Polar residues" evidence="10">
    <location>
        <begin position="601"/>
        <end position="625"/>
    </location>
</feature>
<feature type="compositionally biased region" description="Low complexity" evidence="10">
    <location>
        <begin position="189"/>
        <end position="200"/>
    </location>
</feature>
<keyword evidence="2" id="KW-0479">Metal-binding</keyword>
<dbReference type="PROSITE" id="PS00028">
    <property type="entry name" value="ZINC_FINGER_C2H2_1"/>
    <property type="match status" value="7"/>
</dbReference>
<keyword evidence="6" id="KW-0238">DNA-binding</keyword>
<accession>A0A3Q2ZCM4</accession>
<feature type="region of interest" description="Disordered" evidence="10">
    <location>
        <begin position="433"/>
        <end position="455"/>
    </location>
</feature>
<feature type="coiled-coil region" evidence="9">
    <location>
        <begin position="26"/>
        <end position="53"/>
    </location>
</feature>
<organism evidence="12 13">
    <name type="scientific">Kryptolebias marmoratus</name>
    <name type="common">Mangrove killifish</name>
    <name type="synonym">Rivulus marmoratus</name>
    <dbReference type="NCBI Taxonomy" id="37003"/>
    <lineage>
        <taxon>Eukaryota</taxon>
        <taxon>Metazoa</taxon>
        <taxon>Chordata</taxon>
        <taxon>Craniata</taxon>
        <taxon>Vertebrata</taxon>
        <taxon>Euteleostomi</taxon>
        <taxon>Actinopterygii</taxon>
        <taxon>Neopterygii</taxon>
        <taxon>Teleostei</taxon>
        <taxon>Neoteleostei</taxon>
        <taxon>Acanthomorphata</taxon>
        <taxon>Ovalentaria</taxon>
        <taxon>Atherinomorphae</taxon>
        <taxon>Cyprinodontiformes</taxon>
        <taxon>Rivulidae</taxon>
        <taxon>Kryptolebias</taxon>
    </lineage>
</organism>
<feature type="compositionally biased region" description="Low complexity" evidence="10">
    <location>
        <begin position="390"/>
        <end position="406"/>
    </location>
</feature>
<dbReference type="GeneID" id="108236395"/>
<dbReference type="FunFam" id="3.30.160.60:FF:000690">
    <property type="entry name" value="Zinc finger protein 354C"/>
    <property type="match status" value="1"/>
</dbReference>
<feature type="domain" description="C2H2-type" evidence="11">
    <location>
        <begin position="1361"/>
        <end position="1389"/>
    </location>
</feature>
<name>A0A3Q2ZCM4_KRYMA</name>
<dbReference type="GO" id="GO:0006357">
    <property type="term" value="P:regulation of transcription by RNA polymerase II"/>
    <property type="evidence" value="ECO:0007669"/>
    <property type="project" value="TreeGrafter"/>
</dbReference>
<evidence type="ECO:0000259" key="11">
    <source>
        <dbReference type="PROSITE" id="PS50157"/>
    </source>
</evidence>
<evidence type="ECO:0000256" key="9">
    <source>
        <dbReference type="SAM" id="Coils"/>
    </source>
</evidence>
<keyword evidence="5" id="KW-0862">Zinc</keyword>
<keyword evidence="4 8" id="KW-0863">Zinc-finger</keyword>
<feature type="domain" description="C2H2-type" evidence="11">
    <location>
        <begin position="1474"/>
        <end position="1502"/>
    </location>
</feature>
<comment type="subcellular location">
    <subcellularLocation>
        <location evidence="1">Nucleus</location>
    </subcellularLocation>
</comment>
<dbReference type="GO" id="GO:0008270">
    <property type="term" value="F:zinc ion binding"/>
    <property type="evidence" value="ECO:0007669"/>
    <property type="project" value="UniProtKB-KW"/>
</dbReference>
<evidence type="ECO:0000256" key="2">
    <source>
        <dbReference type="ARBA" id="ARBA00022723"/>
    </source>
</evidence>
<feature type="domain" description="C2H2-type" evidence="11">
    <location>
        <begin position="1446"/>
        <end position="1473"/>
    </location>
</feature>
<evidence type="ECO:0000256" key="5">
    <source>
        <dbReference type="ARBA" id="ARBA00022833"/>
    </source>
</evidence>
<proteinExistence type="predicted"/>
<evidence type="ECO:0000256" key="4">
    <source>
        <dbReference type="ARBA" id="ARBA00022771"/>
    </source>
</evidence>
<feature type="compositionally biased region" description="Basic and acidic residues" evidence="10">
    <location>
        <begin position="1185"/>
        <end position="1195"/>
    </location>
</feature>
<reference evidence="12" key="1">
    <citation type="submission" date="2025-08" db="UniProtKB">
        <authorList>
            <consortium name="Ensembl"/>
        </authorList>
    </citation>
    <scope>IDENTIFICATION</scope>
</reference>
<feature type="compositionally biased region" description="Polar residues" evidence="10">
    <location>
        <begin position="64"/>
        <end position="76"/>
    </location>
</feature>
<evidence type="ECO:0000256" key="1">
    <source>
        <dbReference type="ARBA" id="ARBA00004123"/>
    </source>
</evidence>
<dbReference type="FunFam" id="3.30.160.60:FF:000446">
    <property type="entry name" value="Zinc finger protein"/>
    <property type="match status" value="2"/>
</dbReference>
<dbReference type="Pfam" id="PF00096">
    <property type="entry name" value="zf-C2H2"/>
    <property type="match status" value="4"/>
</dbReference>
<dbReference type="SMART" id="SM00355">
    <property type="entry name" value="ZnF_C2H2"/>
    <property type="match status" value="7"/>
</dbReference>
<feature type="domain" description="C2H2-type" evidence="11">
    <location>
        <begin position="1305"/>
        <end position="1332"/>
    </location>
</feature>
<feature type="compositionally biased region" description="Low complexity" evidence="10">
    <location>
        <begin position="1010"/>
        <end position="1022"/>
    </location>
</feature>
<dbReference type="GO" id="GO:0003700">
    <property type="term" value="F:DNA-binding transcription factor activity"/>
    <property type="evidence" value="ECO:0007669"/>
    <property type="project" value="TreeGrafter"/>
</dbReference>
<dbReference type="GeneTree" id="ENSGT00940000164807"/>
<feature type="domain" description="C2H2-type" evidence="11">
    <location>
        <begin position="1333"/>
        <end position="1360"/>
    </location>
</feature>
<dbReference type="OMA" id="KCDTAVQ"/>
<feature type="region of interest" description="Disordered" evidence="10">
    <location>
        <begin position="61"/>
        <end position="80"/>
    </location>
</feature>